<feature type="domain" description="Pre-mRNA-splicing factor 3" evidence="8">
    <location>
        <begin position="96"/>
        <end position="345"/>
    </location>
</feature>
<comment type="subcellular location">
    <subcellularLocation>
        <location evidence="1">Nucleus</location>
    </subcellularLocation>
</comment>
<dbReference type="OMA" id="NPQHRFK"/>
<dbReference type="InParanoid" id="D2VU08"/>
<dbReference type="eggNOG" id="KOG2769">
    <property type="taxonomic scope" value="Eukaryota"/>
</dbReference>
<keyword evidence="5" id="KW-0175">Coiled coil</keyword>
<feature type="coiled-coil region" evidence="5">
    <location>
        <begin position="317"/>
        <end position="352"/>
    </location>
</feature>
<feature type="coiled-coil region" evidence="5">
    <location>
        <begin position="124"/>
        <end position="172"/>
    </location>
</feature>
<accession>D2VU08</accession>
<keyword evidence="10" id="KW-1185">Reference proteome</keyword>
<evidence type="ECO:0000256" key="4">
    <source>
        <dbReference type="ARBA" id="ARBA00023242"/>
    </source>
</evidence>
<evidence type="ECO:0000256" key="5">
    <source>
        <dbReference type="SAM" id="Coils"/>
    </source>
</evidence>
<dbReference type="EMBL" id="GG738897">
    <property type="protein sequence ID" value="EFC39814.1"/>
    <property type="molecule type" value="Genomic_DNA"/>
</dbReference>
<dbReference type="GO" id="GO:0046540">
    <property type="term" value="C:U4/U6 x U5 tri-snRNP complex"/>
    <property type="evidence" value="ECO:0007669"/>
    <property type="project" value="InterPro"/>
</dbReference>
<sequence length="507" mass="59491">MFLNRKQSSSSSTQQQRAEHQQQQENDGRDGAEQKEEEVDYGSLIMDEFGNLVDANGKIIQSKRTVSSAKINQNRKQKKENILKIEKPPNIKKLDFYDSTLSVPKAERKKRNRGLAFHEQGEFIEKAKMMRELEEEERQRALLKEQLEKERKEQEKIEKEKERLRLIQEELEIGELHMMLGCRRIEDFESTIPDAFWWDKKILKSCKKADENVNNHVDIYQRDFDAENEVYSIKEKLVKHDFVEHPIIVDPLKKKVDAGPLPLMLTKKEQKKMRTQQRIQREKENQRKIALGLTPPPPPKANMGNYMKALLASGQDATELEMKIKKEIEERMQAHEERNNNEKLTKEQRKEKKIRKITEDAESELITILYSIPNIAHPQTRFKINTAKEKGITGAVLSYPSQTRDKDRILLIAEGGKKFLKKYDDVILNKIDWSKVEGVQSENTIPTQSDNQPSARMLWKGTVLKRNFQYFKFQKFEDEESIKNYLNDHGCIHYFDVFANDKNSNTV</sequence>
<dbReference type="KEGG" id="ngr:NAEGRDRAFT_59222"/>
<feature type="region of interest" description="Disordered" evidence="6">
    <location>
        <begin position="1"/>
        <end position="40"/>
    </location>
</feature>
<dbReference type="RefSeq" id="XP_002672558.1">
    <property type="nucleotide sequence ID" value="XM_002672512.1"/>
</dbReference>
<evidence type="ECO:0000259" key="8">
    <source>
        <dbReference type="Pfam" id="PF08572"/>
    </source>
</evidence>
<gene>
    <name evidence="9" type="ORF">NAEGRDRAFT_59222</name>
</gene>
<reference evidence="9 10" key="1">
    <citation type="journal article" date="2010" name="Cell">
        <title>The genome of Naegleria gruberi illuminates early eukaryotic versatility.</title>
        <authorList>
            <person name="Fritz-Laylin L.K."/>
            <person name="Prochnik S.E."/>
            <person name="Ginger M.L."/>
            <person name="Dacks J.B."/>
            <person name="Carpenter M.L."/>
            <person name="Field M.C."/>
            <person name="Kuo A."/>
            <person name="Paredez A."/>
            <person name="Chapman J."/>
            <person name="Pham J."/>
            <person name="Shu S."/>
            <person name="Neupane R."/>
            <person name="Cipriano M."/>
            <person name="Mancuso J."/>
            <person name="Tu H."/>
            <person name="Salamov A."/>
            <person name="Lindquist E."/>
            <person name="Shapiro H."/>
            <person name="Lucas S."/>
            <person name="Grigoriev I.V."/>
            <person name="Cande W.Z."/>
            <person name="Fulton C."/>
            <person name="Rokhsar D.S."/>
            <person name="Dawson S.C."/>
        </authorList>
    </citation>
    <scope>NUCLEOTIDE SEQUENCE [LARGE SCALE GENOMIC DNA]</scope>
    <source>
        <strain evidence="9 10">NEG-M</strain>
    </source>
</reference>
<dbReference type="AlphaFoldDB" id="D2VU08"/>
<keyword evidence="2" id="KW-0507">mRNA processing</keyword>
<dbReference type="InterPro" id="IPR010541">
    <property type="entry name" value="Prp3_C"/>
</dbReference>
<evidence type="ECO:0000256" key="3">
    <source>
        <dbReference type="ARBA" id="ARBA00023187"/>
    </source>
</evidence>
<dbReference type="GeneID" id="8860847"/>
<dbReference type="InterPro" id="IPR013881">
    <property type="entry name" value="Pre-mRNA_splic_Prp3_dom"/>
</dbReference>
<keyword evidence="3" id="KW-0508">mRNA splicing</keyword>
<dbReference type="OrthoDB" id="10264544at2759"/>
<dbReference type="PANTHER" id="PTHR14212:SF0">
    <property type="entry name" value="U4_U6 SMALL NUCLEAR RIBONUCLEOPROTEIN PRP3"/>
    <property type="match status" value="1"/>
</dbReference>
<dbReference type="Pfam" id="PF06544">
    <property type="entry name" value="Prp3_C"/>
    <property type="match status" value="1"/>
</dbReference>
<evidence type="ECO:0000256" key="6">
    <source>
        <dbReference type="SAM" id="MobiDB-lite"/>
    </source>
</evidence>
<dbReference type="VEuPathDB" id="AmoebaDB:NAEGRDRAFT_59222"/>
<evidence type="ECO:0000256" key="2">
    <source>
        <dbReference type="ARBA" id="ARBA00022664"/>
    </source>
</evidence>
<feature type="compositionally biased region" description="Basic and acidic residues" evidence="6">
    <location>
        <begin position="17"/>
        <end position="34"/>
    </location>
</feature>
<dbReference type="FunCoup" id="D2VU08">
    <property type="interactions" value="466"/>
</dbReference>
<name>D2VU08_NAEGR</name>
<dbReference type="STRING" id="5762.D2VU08"/>
<evidence type="ECO:0000256" key="1">
    <source>
        <dbReference type="ARBA" id="ARBA00004123"/>
    </source>
</evidence>
<dbReference type="PANTHER" id="PTHR14212">
    <property type="entry name" value="U4/U6-ASSOCIATED RNA SPLICING FACTOR-RELATED"/>
    <property type="match status" value="1"/>
</dbReference>
<evidence type="ECO:0000259" key="7">
    <source>
        <dbReference type="Pfam" id="PF06544"/>
    </source>
</evidence>
<feature type="domain" description="Small nuclear ribonucleoprotein Prp3 C-terminal" evidence="7">
    <location>
        <begin position="369"/>
        <end position="497"/>
    </location>
</feature>
<protein>
    <submittedName>
        <fullName evidence="9">U4/U6-associated splicing factor HPRP3</fullName>
    </submittedName>
</protein>
<dbReference type="Proteomes" id="UP000006671">
    <property type="component" value="Unassembled WGS sequence"/>
</dbReference>
<dbReference type="InterPro" id="IPR027104">
    <property type="entry name" value="Prp3"/>
</dbReference>
<keyword evidence="4" id="KW-0539">Nucleus</keyword>
<organism evidence="10">
    <name type="scientific">Naegleria gruberi</name>
    <name type="common">Amoeba</name>
    <dbReference type="NCBI Taxonomy" id="5762"/>
    <lineage>
        <taxon>Eukaryota</taxon>
        <taxon>Discoba</taxon>
        <taxon>Heterolobosea</taxon>
        <taxon>Tetramitia</taxon>
        <taxon>Eutetramitia</taxon>
        <taxon>Vahlkampfiidae</taxon>
        <taxon>Naegleria</taxon>
    </lineage>
</organism>
<dbReference type="GO" id="GO:0000398">
    <property type="term" value="P:mRNA splicing, via spliceosome"/>
    <property type="evidence" value="ECO:0007669"/>
    <property type="project" value="InterPro"/>
</dbReference>
<evidence type="ECO:0000313" key="10">
    <source>
        <dbReference type="Proteomes" id="UP000006671"/>
    </source>
</evidence>
<proteinExistence type="predicted"/>
<dbReference type="Pfam" id="PF08572">
    <property type="entry name" value="PRP3"/>
    <property type="match status" value="1"/>
</dbReference>
<evidence type="ECO:0000313" key="9">
    <source>
        <dbReference type="EMBL" id="EFC39814.1"/>
    </source>
</evidence>
<feature type="compositionally biased region" description="Low complexity" evidence="6">
    <location>
        <begin position="7"/>
        <end position="16"/>
    </location>
</feature>